<dbReference type="SUPFAM" id="SSF52172">
    <property type="entry name" value="CheY-like"/>
    <property type="match status" value="1"/>
</dbReference>
<dbReference type="PANTHER" id="PTHR44591">
    <property type="entry name" value="STRESS RESPONSE REGULATOR PROTEIN 1"/>
    <property type="match status" value="1"/>
</dbReference>
<feature type="domain" description="Response regulatory" evidence="3">
    <location>
        <begin position="5"/>
        <end position="120"/>
    </location>
</feature>
<evidence type="ECO:0000313" key="4">
    <source>
        <dbReference type="EMBL" id="TAJ44939.1"/>
    </source>
</evidence>
<protein>
    <submittedName>
        <fullName evidence="4">Response regulator</fullName>
    </submittedName>
</protein>
<dbReference type="GO" id="GO:0000160">
    <property type="term" value="P:phosphorelay signal transduction system"/>
    <property type="evidence" value="ECO:0007669"/>
    <property type="project" value="InterPro"/>
</dbReference>
<dbReference type="AlphaFoldDB" id="A0A483CY12"/>
<name>A0A483CY12_9EURY</name>
<dbReference type="CDD" id="cd17534">
    <property type="entry name" value="REC_DC-like"/>
    <property type="match status" value="1"/>
</dbReference>
<evidence type="ECO:0000256" key="2">
    <source>
        <dbReference type="PROSITE-ProRule" id="PRU00169"/>
    </source>
</evidence>
<comment type="caution">
    <text evidence="4">The sequence shown here is derived from an EMBL/GenBank/DDBJ whole genome shotgun (WGS) entry which is preliminary data.</text>
</comment>
<accession>A0A483CY12</accession>
<evidence type="ECO:0000256" key="1">
    <source>
        <dbReference type="ARBA" id="ARBA00022553"/>
    </source>
</evidence>
<dbReference type="PROSITE" id="PS50110">
    <property type="entry name" value="RESPONSE_REGULATORY"/>
    <property type="match status" value="1"/>
</dbReference>
<keyword evidence="1 2" id="KW-0597">Phosphoprotein</keyword>
<dbReference type="PANTHER" id="PTHR44591:SF3">
    <property type="entry name" value="RESPONSE REGULATORY DOMAIN-CONTAINING PROTEIN"/>
    <property type="match status" value="1"/>
</dbReference>
<feature type="modified residue" description="4-aspartylphosphate" evidence="2">
    <location>
        <position position="55"/>
    </location>
</feature>
<dbReference type="InterPro" id="IPR011006">
    <property type="entry name" value="CheY-like_superfamily"/>
</dbReference>
<evidence type="ECO:0000313" key="5">
    <source>
        <dbReference type="Proteomes" id="UP000292580"/>
    </source>
</evidence>
<gene>
    <name evidence="4" type="ORF">CUJ86_06570</name>
</gene>
<reference evidence="4 5" key="1">
    <citation type="submission" date="2017-11" db="EMBL/GenBank/DDBJ databases">
        <title>Isolation and Characterization of Methanofollis Species from Methane Seep Offshore SW Taiwan.</title>
        <authorList>
            <person name="Teng N.-H."/>
            <person name="Lai M.-C."/>
            <person name="Chen S.-C."/>
        </authorList>
    </citation>
    <scope>NUCLEOTIDE SEQUENCE [LARGE SCALE GENOMIC DNA]</scope>
    <source>
        <strain evidence="4 5">FWC-SCC2</strain>
    </source>
</reference>
<dbReference type="SMART" id="SM00448">
    <property type="entry name" value="REC"/>
    <property type="match status" value="1"/>
</dbReference>
<proteinExistence type="predicted"/>
<dbReference type="Proteomes" id="UP000292580">
    <property type="component" value="Unassembled WGS sequence"/>
</dbReference>
<evidence type="ECO:0000259" key="3">
    <source>
        <dbReference type="PROSITE" id="PS50110"/>
    </source>
</evidence>
<sequence>MKRKKILIVEDEALIAMLLEDILTESGYNVAGPVSNGMDAIRLAGEEDPDLILMDIRIEGDLDGVETTIRIRELYTIPVIFVTAHSDPDTYKRAMRTEPFGFLLKPFNANDLTSTVESAIQRHQETQI</sequence>
<dbReference type="Gene3D" id="3.40.50.2300">
    <property type="match status" value="1"/>
</dbReference>
<organism evidence="4 5">
    <name type="scientific">Methanofollis fontis</name>
    <dbReference type="NCBI Taxonomy" id="2052832"/>
    <lineage>
        <taxon>Archaea</taxon>
        <taxon>Methanobacteriati</taxon>
        <taxon>Methanobacteriota</taxon>
        <taxon>Stenosarchaea group</taxon>
        <taxon>Methanomicrobia</taxon>
        <taxon>Methanomicrobiales</taxon>
        <taxon>Methanomicrobiaceae</taxon>
        <taxon>Methanofollis</taxon>
    </lineage>
</organism>
<keyword evidence="5" id="KW-1185">Reference proteome</keyword>
<dbReference type="OrthoDB" id="2830at2157"/>
<dbReference type="Pfam" id="PF00072">
    <property type="entry name" value="Response_reg"/>
    <property type="match status" value="1"/>
</dbReference>
<dbReference type="InterPro" id="IPR001789">
    <property type="entry name" value="Sig_transdc_resp-reg_receiver"/>
</dbReference>
<dbReference type="InterPro" id="IPR050595">
    <property type="entry name" value="Bact_response_regulator"/>
</dbReference>
<dbReference type="EMBL" id="PGCL01000002">
    <property type="protein sequence ID" value="TAJ44939.1"/>
    <property type="molecule type" value="Genomic_DNA"/>
</dbReference>